<reference evidence="1" key="1">
    <citation type="submission" date="2022-06" db="EMBL/GenBank/DDBJ databases">
        <authorList>
            <person name="Andreotti S."/>
            <person name="Wyler E."/>
        </authorList>
    </citation>
    <scope>NUCLEOTIDE SEQUENCE</scope>
</reference>
<evidence type="ECO:0000313" key="2">
    <source>
        <dbReference type="Proteomes" id="UP001152836"/>
    </source>
</evidence>
<gene>
    <name evidence="1" type="primary">Gm20449</name>
    <name evidence="1" type="ORF">PHOROB_LOCUS3980</name>
</gene>
<dbReference type="Proteomes" id="UP001152836">
    <property type="component" value="Unassembled WGS sequence"/>
</dbReference>
<proteinExistence type="predicted"/>
<evidence type="ECO:0000313" key="1">
    <source>
        <dbReference type="EMBL" id="CAH6785791.1"/>
    </source>
</evidence>
<organism evidence="1 2">
    <name type="scientific">Phodopus roborovskii</name>
    <name type="common">Roborovski's desert hamster</name>
    <name type="synonym">Cricetulus roborovskii</name>
    <dbReference type="NCBI Taxonomy" id="109678"/>
    <lineage>
        <taxon>Eukaryota</taxon>
        <taxon>Metazoa</taxon>
        <taxon>Chordata</taxon>
        <taxon>Craniata</taxon>
        <taxon>Vertebrata</taxon>
        <taxon>Euteleostomi</taxon>
        <taxon>Mammalia</taxon>
        <taxon>Eutheria</taxon>
        <taxon>Euarchontoglires</taxon>
        <taxon>Glires</taxon>
        <taxon>Rodentia</taxon>
        <taxon>Myomorpha</taxon>
        <taxon>Muroidea</taxon>
        <taxon>Cricetidae</taxon>
        <taxon>Cricetinae</taxon>
        <taxon>Phodopus</taxon>
    </lineage>
</organism>
<sequence>MCSMRFTCEWNPSGCCFDSILKGRKRNHVGSYIVIIIKVKD</sequence>
<protein>
    <submittedName>
        <fullName evidence="1">Gm20449 protein</fullName>
    </submittedName>
</protein>
<dbReference type="EMBL" id="CALSGD010001391">
    <property type="protein sequence ID" value="CAH6785791.1"/>
    <property type="molecule type" value="Genomic_DNA"/>
</dbReference>
<comment type="caution">
    <text evidence="1">The sequence shown here is derived from an EMBL/GenBank/DDBJ whole genome shotgun (WGS) entry which is preliminary data.</text>
</comment>
<dbReference type="AlphaFoldDB" id="A0AAU9Z0P0"/>
<accession>A0AAU9Z0P0</accession>
<name>A0AAU9Z0P0_PHORO</name>
<keyword evidence="2" id="KW-1185">Reference proteome</keyword>